<feature type="region of interest" description="Disordered" evidence="2">
    <location>
        <begin position="138"/>
        <end position="204"/>
    </location>
</feature>
<proteinExistence type="predicted"/>
<feature type="compositionally biased region" description="Polar residues" evidence="2">
    <location>
        <begin position="195"/>
        <end position="204"/>
    </location>
</feature>
<dbReference type="PANTHER" id="PTHR12558:SF13">
    <property type="entry name" value="CELL DIVISION CYCLE PROTEIN 27 HOMOLOG"/>
    <property type="match status" value="1"/>
</dbReference>
<dbReference type="Gene3D" id="1.25.40.10">
    <property type="entry name" value="Tetratricopeptide repeat domain"/>
    <property type="match status" value="4"/>
</dbReference>
<evidence type="ECO:0000256" key="1">
    <source>
        <dbReference type="PROSITE-ProRule" id="PRU00339"/>
    </source>
</evidence>
<evidence type="ECO:0000313" key="4">
    <source>
        <dbReference type="Proteomes" id="UP000297609"/>
    </source>
</evidence>
<dbReference type="EMBL" id="RQGG01000036">
    <property type="protein sequence ID" value="TGL50425.1"/>
    <property type="molecule type" value="Genomic_DNA"/>
</dbReference>
<gene>
    <name evidence="3" type="ORF">EHQ59_13665</name>
</gene>
<feature type="repeat" description="TPR" evidence="1">
    <location>
        <begin position="317"/>
        <end position="350"/>
    </location>
</feature>
<organism evidence="3 4">
    <name type="scientific">Leptospira kemamanensis</name>
    <dbReference type="NCBI Taxonomy" id="2484942"/>
    <lineage>
        <taxon>Bacteria</taxon>
        <taxon>Pseudomonadati</taxon>
        <taxon>Spirochaetota</taxon>
        <taxon>Spirochaetia</taxon>
        <taxon>Leptospirales</taxon>
        <taxon>Leptospiraceae</taxon>
        <taxon>Leptospira</taxon>
    </lineage>
</organism>
<comment type="caution">
    <text evidence="3">The sequence shown here is derived from an EMBL/GenBank/DDBJ whole genome shotgun (WGS) entry which is preliminary data.</text>
</comment>
<feature type="compositionally biased region" description="Basic and acidic residues" evidence="2">
    <location>
        <begin position="159"/>
        <end position="194"/>
    </location>
</feature>
<dbReference type="SMART" id="SM00671">
    <property type="entry name" value="SEL1"/>
    <property type="match status" value="2"/>
</dbReference>
<evidence type="ECO:0000256" key="2">
    <source>
        <dbReference type="SAM" id="MobiDB-lite"/>
    </source>
</evidence>
<dbReference type="Pfam" id="PF13432">
    <property type="entry name" value="TPR_16"/>
    <property type="match status" value="1"/>
</dbReference>
<keyword evidence="1" id="KW-0802">TPR repeat</keyword>
<dbReference type="InterPro" id="IPR006597">
    <property type="entry name" value="Sel1-like"/>
</dbReference>
<dbReference type="InterPro" id="IPR019734">
    <property type="entry name" value="TPR_rpt"/>
</dbReference>
<dbReference type="InterPro" id="IPR011990">
    <property type="entry name" value="TPR-like_helical_dom_sf"/>
</dbReference>
<evidence type="ECO:0000313" key="3">
    <source>
        <dbReference type="EMBL" id="TGL50425.1"/>
    </source>
</evidence>
<protein>
    <recommendedName>
        <fullName evidence="5">Tetratricopeptide repeat protein</fullName>
    </recommendedName>
</protein>
<dbReference type="OrthoDB" id="312829at2"/>
<feature type="compositionally biased region" description="Polar residues" evidence="2">
    <location>
        <begin position="144"/>
        <end position="158"/>
    </location>
</feature>
<evidence type="ECO:0008006" key="5">
    <source>
        <dbReference type="Google" id="ProtNLM"/>
    </source>
</evidence>
<sequence length="538" mass="62759">MESVRKYLSFLFIFVLFQTTVFAIDSDAMKEGKKAFSKKAYGEAIKKFTKHADSHPQDGEAYMYLGYIYEYKKDYPKSIQNFRRAADLDLDKDQRKTVLLKLALFFNYHQDWNLSATYSARYLKYDPKNEEVQKIYNRAVGNKGNPSSNTPTYTQTTKVEPKQDTKQSDSKQTDSKKDPNKKADDPVEDKETTKPSESYEQILANQPNLEDVRWDYVLALFEEKKYDKAESNLNLLIEKNPTRSRYHYKMGIIKLRLDDPKSAIESFEKAKKNPFSKDTNVFLYYVYLNEGIAYQKLAEIDKAEFSFLEAFKQVQKDTPLLALARLYEQKSDWEKCIQSSDKALTFNPNQIESHMFRFICLFEAGNKTKKFETSFSKYSEFIKTKFPDPTQTPEKFQVGFLKLARKHTENNAFDLSETYFSVLEKDQTISNGREYLFYRGRNYFYGGKIDLAIPFLQKTTGSSAAHYLLARCYAKKNDITKTKEQFQLAADLKPEYWTSTSLEKDFKEVWKDNSFREFLNTKGGKVTNPNPIPAPPTQ</sequence>
<dbReference type="SUPFAM" id="SSF48452">
    <property type="entry name" value="TPR-like"/>
    <property type="match status" value="2"/>
</dbReference>
<feature type="repeat" description="TPR" evidence="1">
    <location>
        <begin position="463"/>
        <end position="496"/>
    </location>
</feature>
<accession>A0A4R9JMQ4</accession>
<name>A0A4R9JMQ4_9LEPT</name>
<dbReference type="Proteomes" id="UP000297609">
    <property type="component" value="Unassembled WGS sequence"/>
</dbReference>
<dbReference type="RefSeq" id="WP_135620199.1">
    <property type="nucleotide sequence ID" value="NZ_RQGG01000036.1"/>
</dbReference>
<dbReference type="AlphaFoldDB" id="A0A4R9JMQ4"/>
<dbReference type="Pfam" id="PF13181">
    <property type="entry name" value="TPR_8"/>
    <property type="match status" value="2"/>
</dbReference>
<dbReference type="PROSITE" id="PS50005">
    <property type="entry name" value="TPR"/>
    <property type="match status" value="3"/>
</dbReference>
<feature type="repeat" description="TPR" evidence="1">
    <location>
        <begin position="59"/>
        <end position="92"/>
    </location>
</feature>
<dbReference type="SMART" id="SM00028">
    <property type="entry name" value="TPR"/>
    <property type="match status" value="5"/>
</dbReference>
<reference evidence="3" key="1">
    <citation type="journal article" date="2019" name="PLoS Negl. Trop. Dis.">
        <title>Revisiting the worldwide diversity of Leptospira species in the environment.</title>
        <authorList>
            <person name="Vincent A.T."/>
            <person name="Schiettekatte O."/>
            <person name="Bourhy P."/>
            <person name="Veyrier F.J."/>
            <person name="Picardeau M."/>
        </authorList>
    </citation>
    <scope>NUCLEOTIDE SEQUENCE [LARGE SCALE GENOMIC DNA]</scope>
    <source>
        <strain evidence="3">201702454</strain>
    </source>
</reference>
<keyword evidence="4" id="KW-1185">Reference proteome</keyword>
<dbReference type="PANTHER" id="PTHR12558">
    <property type="entry name" value="CELL DIVISION CYCLE 16,23,27"/>
    <property type="match status" value="1"/>
</dbReference>